<name>A0AAD3ZUR9_PHODD</name>
<dbReference type="EMBL" id="VZUQ01000064">
    <property type="protein sequence ID" value="KAB1180336.1"/>
    <property type="molecule type" value="Genomic_DNA"/>
</dbReference>
<feature type="domain" description="DUF4165" evidence="3">
    <location>
        <begin position="36"/>
        <end position="142"/>
    </location>
</feature>
<dbReference type="Proteomes" id="UP000480943">
    <property type="component" value="Unassembled WGS sequence"/>
</dbReference>
<accession>A0AAD3ZUR9</accession>
<dbReference type="InterPro" id="IPR022038">
    <property type="entry name" value="Ig-like_bact"/>
</dbReference>
<dbReference type="Pfam" id="PF12245">
    <property type="entry name" value="Big_3_2"/>
    <property type="match status" value="1"/>
</dbReference>
<dbReference type="Pfam" id="PF13752">
    <property type="entry name" value="DUF4165"/>
    <property type="match status" value="1"/>
</dbReference>
<gene>
    <name evidence="4" type="ORF">F6450_11315</name>
</gene>
<feature type="domain" description="Ig-like" evidence="2">
    <location>
        <begin position="593"/>
        <end position="672"/>
    </location>
</feature>
<evidence type="ECO:0000313" key="4">
    <source>
        <dbReference type="EMBL" id="KAB1180336.1"/>
    </source>
</evidence>
<evidence type="ECO:0000259" key="3">
    <source>
        <dbReference type="Pfam" id="PF13752"/>
    </source>
</evidence>
<evidence type="ECO:0000313" key="5">
    <source>
        <dbReference type="Proteomes" id="UP000480943"/>
    </source>
</evidence>
<evidence type="ECO:0000259" key="1">
    <source>
        <dbReference type="Pfam" id="PF12245"/>
    </source>
</evidence>
<evidence type="ECO:0000259" key="2">
    <source>
        <dbReference type="Pfam" id="PF13750"/>
    </source>
</evidence>
<dbReference type="Pfam" id="PF13750">
    <property type="entry name" value="Big_3_3"/>
    <property type="match status" value="1"/>
</dbReference>
<reference evidence="4 5" key="1">
    <citation type="submission" date="2019-09" db="EMBL/GenBank/DDBJ databases">
        <title>Photobacterium damselae subsp. damselae CDC-2227-81, a human clinical isolate.</title>
        <authorList>
            <person name="Osorio C.R."/>
        </authorList>
    </citation>
    <scope>NUCLEOTIDE SEQUENCE [LARGE SCALE GENOMIC DNA]</scope>
    <source>
        <strain evidence="4 5">CDC-2227-81</strain>
    </source>
</reference>
<dbReference type="RefSeq" id="WP_151182813.1">
    <property type="nucleotide sequence ID" value="NZ_VZUQ01000064.1"/>
</dbReference>
<comment type="caution">
    <text evidence="4">The sequence shown here is derived from an EMBL/GenBank/DDBJ whole genome shotgun (WGS) entry which is preliminary data.</text>
</comment>
<dbReference type="AlphaFoldDB" id="A0AAD3ZUR9"/>
<sequence length="676" mass="75607">MGDKVFKLAVSISTAACFLIPINVNAKIKEVQIIDGDNVSIAAKYGTTYTVSNHNNIRLLTVSGLDTKVETSIFHNGLSIFNETSPVININDRITAANGDQFYGRVSSIPQLKDGQYTVSQRVTDIFGTVLSNESFSIISDTQAPTLGNFFWNAPDIKSDNLRDGSFIGDFEVSRWGINGVTDNESGIDHVEAFATEPGKQDRIGNLITLSYNEQEHKAEQSSAPTIFPSQEKEFDLWFVAYDKAGNSSSLKRRVTYTGRGPTPEPVGLFDGTSTHLNFLSGSPFAGYRPYKPGATVYNTRFRIAYRIPAKYGDPNYKGRLYSRSNEFDTNEYHQGEYRYFSAPLIYNPTGSPAFTAVVARYDRWFSQDLQYSLKLDSKIAPPPTPIKAESYYPNLGWLTDDVHRISTWSGDNAYPTKYRVTAQPRPYEQRVFTQFNGRMSNCVIPPNQTKCEINNTGPDSRTYSQWPNANQPASILGHSHGWTSYIVKSDDHAYRSHALGNNNVEIDMTTPIITNVKKIEYKSGFQVKAHKTYAGTHWTRIQMSAVGLKLVDKSTNKTYEFKVEGKLGRVLFRDKYGYDIAGGGAGMNEYVEIKDIPNATYSVQAWAMDTHLNKSYQDLGTFTYENDKPQVIFSHKNKPINSEQIGKLPDIDIKDANKYVINSVELMGGPTVGGH</sequence>
<organism evidence="4 5">
    <name type="scientific">Photobacterium damselae subsp. damselae</name>
    <name type="common">Listonella damsela</name>
    <dbReference type="NCBI Taxonomy" id="85581"/>
    <lineage>
        <taxon>Bacteria</taxon>
        <taxon>Pseudomonadati</taxon>
        <taxon>Pseudomonadota</taxon>
        <taxon>Gammaproteobacteria</taxon>
        <taxon>Vibrionales</taxon>
        <taxon>Vibrionaceae</taxon>
        <taxon>Photobacterium</taxon>
    </lineage>
</organism>
<proteinExistence type="predicted"/>
<dbReference type="InterPro" id="IPR025429">
    <property type="entry name" value="DUF4165"/>
</dbReference>
<feature type="domain" description="Ig-like" evidence="1">
    <location>
        <begin position="171"/>
        <end position="256"/>
    </location>
</feature>
<protein>
    <submittedName>
        <fullName evidence="4">DUF4165 domain-containing protein</fullName>
    </submittedName>
</protein>